<sequence length="61" mass="6753">MAEEILKSKRVNFLVADARIKRINSSVLLNAGTLAGVLETFRKAYGGLWVGSWSLPSLWFA</sequence>
<dbReference type="Proteomes" id="UP000426235">
    <property type="component" value="Chromosome"/>
</dbReference>
<protein>
    <submittedName>
        <fullName evidence="1">Uncharacterized protein</fullName>
    </submittedName>
</protein>
<keyword evidence="2" id="KW-1185">Reference proteome</keyword>
<proteinExistence type="predicted"/>
<dbReference type="RefSeq" id="WP_157191947.1">
    <property type="nucleotide sequence ID" value="NZ_CP046621.1"/>
</dbReference>
<organism evidence="1 2">
    <name type="scientific">Pseudomonas alkylphenolica</name>
    <dbReference type="NCBI Taxonomy" id="237609"/>
    <lineage>
        <taxon>Bacteria</taxon>
        <taxon>Pseudomonadati</taxon>
        <taxon>Pseudomonadota</taxon>
        <taxon>Gammaproteobacteria</taxon>
        <taxon>Pseudomonadales</taxon>
        <taxon>Pseudomonadaceae</taxon>
        <taxon>Pseudomonas</taxon>
    </lineage>
</organism>
<reference evidence="1" key="1">
    <citation type="submission" date="2019-12" db="EMBL/GenBank/DDBJ databases">
        <title>Hybrid Genome Assemblies of two High G+C Isolates from Undergraduate Microbiology Courses.</title>
        <authorList>
            <person name="Ne Ville C.J."/>
            <person name="Enright D."/>
            <person name="Hernandez I."/>
            <person name="Dodsworth J."/>
            <person name="Orwin P.M."/>
        </authorList>
    </citation>
    <scope>NUCLEOTIDE SEQUENCE [LARGE SCALE GENOMIC DNA]</scope>
    <source>
        <strain evidence="1">Neo</strain>
    </source>
</reference>
<name>A0A6I6GR55_9PSED</name>
<dbReference type="AlphaFoldDB" id="A0A6I6GR55"/>
<evidence type="ECO:0000313" key="1">
    <source>
        <dbReference type="EMBL" id="QGW76902.1"/>
    </source>
</evidence>
<accession>A0A6I6GR55</accession>
<dbReference type="EMBL" id="CP046621">
    <property type="protein sequence ID" value="QGW76902.1"/>
    <property type="molecule type" value="Genomic_DNA"/>
</dbReference>
<evidence type="ECO:0000313" key="2">
    <source>
        <dbReference type="Proteomes" id="UP000426235"/>
    </source>
</evidence>
<gene>
    <name evidence="1" type="ORF">GPJ81_09520</name>
</gene>